<dbReference type="SMART" id="SM00719">
    <property type="entry name" value="Plus3"/>
    <property type="match status" value="1"/>
</dbReference>
<dbReference type="AlphaFoldDB" id="A0A0J0XFC9"/>
<feature type="compositionally biased region" description="Low complexity" evidence="5">
    <location>
        <begin position="182"/>
        <end position="199"/>
    </location>
</feature>
<dbReference type="Proteomes" id="UP000053611">
    <property type="component" value="Unassembled WGS sequence"/>
</dbReference>
<evidence type="ECO:0000256" key="5">
    <source>
        <dbReference type="SAM" id="MobiDB-lite"/>
    </source>
</evidence>
<dbReference type="OrthoDB" id="166375at2759"/>
<proteinExistence type="predicted"/>
<name>A0A0J0XFC9_9TREE</name>
<feature type="compositionally biased region" description="Basic and acidic residues" evidence="5">
    <location>
        <begin position="207"/>
        <end position="224"/>
    </location>
</feature>
<dbReference type="PANTHER" id="PTHR13115:SF8">
    <property type="entry name" value="RNA POLYMERASE-ASSOCIATED PROTEIN RTF1 HOMOLOG"/>
    <property type="match status" value="1"/>
</dbReference>
<accession>A0A0J0XFC9</accession>
<evidence type="ECO:0000259" key="6">
    <source>
        <dbReference type="PROSITE" id="PS51360"/>
    </source>
</evidence>
<dbReference type="InterPro" id="IPR036128">
    <property type="entry name" value="Plus3-like_sf"/>
</dbReference>
<keyword evidence="8" id="KW-1185">Reference proteome</keyword>
<dbReference type="GO" id="GO:0016593">
    <property type="term" value="C:Cdc73/Paf1 complex"/>
    <property type="evidence" value="ECO:0007669"/>
    <property type="project" value="TreeGrafter"/>
</dbReference>
<evidence type="ECO:0000256" key="1">
    <source>
        <dbReference type="ARBA" id="ARBA00004123"/>
    </source>
</evidence>
<keyword evidence="2" id="KW-0805">Transcription regulation</keyword>
<feature type="compositionally biased region" description="Basic residues" evidence="5">
    <location>
        <begin position="18"/>
        <end position="31"/>
    </location>
</feature>
<evidence type="ECO:0000313" key="8">
    <source>
        <dbReference type="Proteomes" id="UP000053611"/>
    </source>
</evidence>
<protein>
    <recommendedName>
        <fullName evidence="6">Plus3 domain-containing protein</fullName>
    </recommendedName>
</protein>
<dbReference type="PANTHER" id="PTHR13115">
    <property type="entry name" value="RNA POLYMERASE-ASSOCIATED PROTEIN RTF1 HOMOLOG"/>
    <property type="match status" value="1"/>
</dbReference>
<sequence>MSDLENELLGLAEDDSSRHHKKRTAGGRKNHQSYEDSDDNDGEGQGEGEEEMDMDMDEDMDMDVDSEAEVSRSRPVNKTNPYPLEGKYIDEDDRDNLDSLPEIERENILAARQEEIQKFKDAAQLDAMYKMAAGQDEDEDDYTPRKQRKHTSVTDEKYRAMMDLKNKRKSKEERAQRRAAKLAQGGRRARSSSLASQDEASSEEGEISVRDSWRHTSPGRERPSQKRRKVEVDIDSMPPSYLELNEATLNRYELVEMMFKDQFEEVIKNAYVRIPAGTDEQGRPKYRVHRIIGVESEHHHGRYAVEYKGRDVSASHALICAYGKLNRLYRIADVSNTEVSESEFSRFTMTNKADNVKNPRRSELKAKHEEIVALRDRPMTEEEVNRQVDARKQANPQAQRQKIVLQITSLMSSKQLALRRNDMETAAFIGQQIQELGADPNTGELLEGEGELSEYDLRIAKINENNRRKTRETMIKAHEAAVAKKKAEDAIVRAKAAAASQDGSHPVVIKEIVVNAPPISGMRKGETPQQYVARTFTLDLGDF</sequence>
<comment type="subcellular location">
    <subcellularLocation>
        <location evidence="1">Nucleus</location>
    </subcellularLocation>
</comment>
<feature type="compositionally biased region" description="Acidic residues" evidence="5">
    <location>
        <begin position="35"/>
        <end position="68"/>
    </location>
</feature>
<dbReference type="SUPFAM" id="SSF159042">
    <property type="entry name" value="Plus3-like"/>
    <property type="match status" value="1"/>
</dbReference>
<dbReference type="Pfam" id="PF03126">
    <property type="entry name" value="Plus-3"/>
    <property type="match status" value="1"/>
</dbReference>
<evidence type="ECO:0000313" key="7">
    <source>
        <dbReference type="EMBL" id="KLT39756.1"/>
    </source>
</evidence>
<dbReference type="GO" id="GO:1990269">
    <property type="term" value="F:RNA polymerase II C-terminal domain phosphoserine binding"/>
    <property type="evidence" value="ECO:0007669"/>
    <property type="project" value="TreeGrafter"/>
</dbReference>
<dbReference type="PROSITE" id="PS51360">
    <property type="entry name" value="PLUS3"/>
    <property type="match status" value="1"/>
</dbReference>
<dbReference type="Gene3D" id="3.90.70.200">
    <property type="entry name" value="Plus-3 domain"/>
    <property type="match status" value="1"/>
</dbReference>
<dbReference type="RefSeq" id="XP_018276247.1">
    <property type="nucleotide sequence ID" value="XM_018424183.1"/>
</dbReference>
<keyword evidence="3" id="KW-0804">Transcription</keyword>
<reference evidence="7 8" key="1">
    <citation type="submission" date="2015-03" db="EMBL/GenBank/DDBJ databases">
        <title>Genomics and transcriptomics of the oil-accumulating basidiomycete yeast T. oleaginosus allow insights into substrate utilization and the diverse evolutionary trajectories of mating systems in fungi.</title>
        <authorList>
            <consortium name="DOE Joint Genome Institute"/>
            <person name="Kourist R."/>
            <person name="Kracht O."/>
            <person name="Bracharz F."/>
            <person name="Lipzen A."/>
            <person name="Nolan M."/>
            <person name="Ohm R."/>
            <person name="Grigoriev I."/>
            <person name="Sun S."/>
            <person name="Heitman J."/>
            <person name="Bruck T."/>
            <person name="Nowrousian M."/>
        </authorList>
    </citation>
    <scope>NUCLEOTIDE SEQUENCE [LARGE SCALE GENOMIC DNA]</scope>
    <source>
        <strain evidence="7 8">IBC0246</strain>
    </source>
</reference>
<dbReference type="InterPro" id="IPR004343">
    <property type="entry name" value="Plus-3_dom"/>
</dbReference>
<feature type="region of interest" description="Disordered" evidence="5">
    <location>
        <begin position="1"/>
        <end position="97"/>
    </location>
</feature>
<feature type="compositionally biased region" description="Basic and acidic residues" evidence="5">
    <location>
        <begin position="152"/>
        <end position="176"/>
    </location>
</feature>
<feature type="domain" description="Plus3" evidence="6">
    <location>
        <begin position="238"/>
        <end position="376"/>
    </location>
</feature>
<evidence type="ECO:0000256" key="3">
    <source>
        <dbReference type="ARBA" id="ARBA00023163"/>
    </source>
</evidence>
<dbReference type="GO" id="GO:0003677">
    <property type="term" value="F:DNA binding"/>
    <property type="evidence" value="ECO:0007669"/>
    <property type="project" value="InterPro"/>
</dbReference>
<gene>
    <name evidence="7" type="ORF">CC85DRAFT_288247</name>
</gene>
<feature type="region of interest" description="Disordered" evidence="5">
    <location>
        <begin position="130"/>
        <end position="232"/>
    </location>
</feature>
<evidence type="ECO:0000256" key="2">
    <source>
        <dbReference type="ARBA" id="ARBA00023015"/>
    </source>
</evidence>
<keyword evidence="4" id="KW-0539">Nucleus</keyword>
<dbReference type="EMBL" id="KQ087250">
    <property type="protein sequence ID" value="KLT39756.1"/>
    <property type="molecule type" value="Genomic_DNA"/>
</dbReference>
<dbReference type="GeneID" id="28984786"/>
<dbReference type="STRING" id="879819.A0A0J0XFC9"/>
<organism evidence="7 8">
    <name type="scientific">Cutaneotrichosporon oleaginosum</name>
    <dbReference type="NCBI Taxonomy" id="879819"/>
    <lineage>
        <taxon>Eukaryota</taxon>
        <taxon>Fungi</taxon>
        <taxon>Dikarya</taxon>
        <taxon>Basidiomycota</taxon>
        <taxon>Agaricomycotina</taxon>
        <taxon>Tremellomycetes</taxon>
        <taxon>Trichosporonales</taxon>
        <taxon>Trichosporonaceae</taxon>
        <taxon>Cutaneotrichosporon</taxon>
    </lineage>
</organism>
<evidence type="ECO:0000256" key="4">
    <source>
        <dbReference type="ARBA" id="ARBA00023242"/>
    </source>
</evidence>